<dbReference type="SUPFAM" id="SSF52540">
    <property type="entry name" value="P-loop containing nucleoside triphosphate hydrolases"/>
    <property type="match status" value="1"/>
</dbReference>
<keyword evidence="5 7" id="KW-0505">Motor protein</keyword>
<feature type="region of interest" description="Disordered" evidence="9">
    <location>
        <begin position="1152"/>
        <end position="1176"/>
    </location>
</feature>
<proteinExistence type="inferred from homology"/>
<dbReference type="GO" id="GO:0003777">
    <property type="term" value="F:microtubule motor activity"/>
    <property type="evidence" value="ECO:0007669"/>
    <property type="project" value="InterPro"/>
</dbReference>
<evidence type="ECO:0000256" key="5">
    <source>
        <dbReference type="ARBA" id="ARBA00023175"/>
    </source>
</evidence>
<organism evidence="11 12">
    <name type="scientific">Thlaspi arvense</name>
    <name type="common">Field penny-cress</name>
    <dbReference type="NCBI Taxonomy" id="13288"/>
    <lineage>
        <taxon>Eukaryota</taxon>
        <taxon>Viridiplantae</taxon>
        <taxon>Streptophyta</taxon>
        <taxon>Embryophyta</taxon>
        <taxon>Tracheophyta</taxon>
        <taxon>Spermatophyta</taxon>
        <taxon>Magnoliopsida</taxon>
        <taxon>eudicotyledons</taxon>
        <taxon>Gunneridae</taxon>
        <taxon>Pentapetalae</taxon>
        <taxon>rosids</taxon>
        <taxon>malvids</taxon>
        <taxon>Brassicales</taxon>
        <taxon>Brassicaceae</taxon>
        <taxon>Thlaspideae</taxon>
        <taxon>Thlaspi</taxon>
    </lineage>
</organism>
<dbReference type="GO" id="GO:0008017">
    <property type="term" value="F:microtubule binding"/>
    <property type="evidence" value="ECO:0007669"/>
    <property type="project" value="InterPro"/>
</dbReference>
<feature type="coiled-coil region" evidence="8">
    <location>
        <begin position="1332"/>
        <end position="1366"/>
    </location>
</feature>
<evidence type="ECO:0000256" key="2">
    <source>
        <dbReference type="ARBA" id="ARBA00022741"/>
    </source>
</evidence>
<protein>
    <recommendedName>
        <fullName evidence="10">Kinesin motor domain-containing protein</fullName>
    </recommendedName>
</protein>
<dbReference type="PANTHER" id="PTHR37739:SF18">
    <property type="entry name" value="KINESIN-LIKE PROTEIN KIN-12C"/>
    <property type="match status" value="1"/>
</dbReference>
<evidence type="ECO:0000256" key="1">
    <source>
        <dbReference type="ARBA" id="ARBA00022701"/>
    </source>
</evidence>
<reference evidence="11 12" key="1">
    <citation type="submission" date="2022-03" db="EMBL/GenBank/DDBJ databases">
        <authorList>
            <person name="Nunn A."/>
            <person name="Chopra R."/>
            <person name="Nunn A."/>
            <person name="Contreras Garrido A."/>
        </authorList>
    </citation>
    <scope>NUCLEOTIDE SEQUENCE [LARGE SCALE GENOMIC DNA]</scope>
</reference>
<dbReference type="GO" id="GO:0005874">
    <property type="term" value="C:microtubule"/>
    <property type="evidence" value="ECO:0007669"/>
    <property type="project" value="UniProtKB-KW"/>
</dbReference>
<feature type="region of interest" description="Disordered" evidence="9">
    <location>
        <begin position="1201"/>
        <end position="1230"/>
    </location>
</feature>
<dbReference type="PANTHER" id="PTHR37739">
    <property type="entry name" value="KINESIN-LIKE PROTEIN KIN-12D"/>
    <property type="match status" value="1"/>
</dbReference>
<feature type="compositionally biased region" description="Polar residues" evidence="9">
    <location>
        <begin position="1203"/>
        <end position="1214"/>
    </location>
</feature>
<dbReference type="InterPro" id="IPR019821">
    <property type="entry name" value="Kinesin_motor_CS"/>
</dbReference>
<evidence type="ECO:0000259" key="10">
    <source>
        <dbReference type="PROSITE" id="PS50067"/>
    </source>
</evidence>
<dbReference type="EMBL" id="OU466859">
    <property type="protein sequence ID" value="CAH2053477.1"/>
    <property type="molecule type" value="Genomic_DNA"/>
</dbReference>
<comment type="similarity">
    <text evidence="6">Belongs to the TRAFAC class myosin-kinesin ATPase superfamily. Kinesin family. KIN-12 subfamily.</text>
</comment>
<accession>A0AAU9S2T9</accession>
<feature type="coiled-coil region" evidence="8">
    <location>
        <begin position="530"/>
        <end position="557"/>
    </location>
</feature>
<keyword evidence="2 7" id="KW-0547">Nucleotide-binding</keyword>
<feature type="coiled-coil region" evidence="8">
    <location>
        <begin position="1809"/>
        <end position="1836"/>
    </location>
</feature>
<keyword evidence="4 8" id="KW-0175">Coiled coil</keyword>
<evidence type="ECO:0000256" key="9">
    <source>
        <dbReference type="SAM" id="MobiDB-lite"/>
    </source>
</evidence>
<feature type="region of interest" description="Disordered" evidence="9">
    <location>
        <begin position="1"/>
        <end position="43"/>
    </location>
</feature>
<feature type="compositionally biased region" description="Polar residues" evidence="9">
    <location>
        <begin position="2117"/>
        <end position="2136"/>
    </location>
</feature>
<keyword evidence="12" id="KW-1185">Reference proteome</keyword>
<dbReference type="Proteomes" id="UP000836841">
    <property type="component" value="Chromosome 3"/>
</dbReference>
<dbReference type="GO" id="GO:0005524">
    <property type="term" value="F:ATP binding"/>
    <property type="evidence" value="ECO:0007669"/>
    <property type="project" value="UniProtKB-UniRule"/>
</dbReference>
<dbReference type="GO" id="GO:0007018">
    <property type="term" value="P:microtubule-based movement"/>
    <property type="evidence" value="ECO:0007669"/>
    <property type="project" value="InterPro"/>
</dbReference>
<evidence type="ECO:0000256" key="3">
    <source>
        <dbReference type="ARBA" id="ARBA00022840"/>
    </source>
</evidence>
<feature type="coiled-coil region" evidence="8">
    <location>
        <begin position="2031"/>
        <end position="2072"/>
    </location>
</feature>
<dbReference type="PROSITE" id="PS00411">
    <property type="entry name" value="KINESIN_MOTOR_1"/>
    <property type="match status" value="1"/>
</dbReference>
<dbReference type="CDD" id="cd01373">
    <property type="entry name" value="KISc_KLP2_like"/>
    <property type="match status" value="1"/>
</dbReference>
<keyword evidence="3 7" id="KW-0067">ATP-binding</keyword>
<feature type="compositionally biased region" description="Basic and acidic residues" evidence="9">
    <location>
        <begin position="826"/>
        <end position="838"/>
    </location>
</feature>
<evidence type="ECO:0000256" key="7">
    <source>
        <dbReference type="PROSITE-ProRule" id="PRU00283"/>
    </source>
</evidence>
<feature type="compositionally biased region" description="Basic and acidic residues" evidence="9">
    <location>
        <begin position="1154"/>
        <end position="1163"/>
    </location>
</feature>
<evidence type="ECO:0000256" key="8">
    <source>
        <dbReference type="SAM" id="Coils"/>
    </source>
</evidence>
<feature type="coiled-coil region" evidence="8">
    <location>
        <begin position="1723"/>
        <end position="1778"/>
    </location>
</feature>
<feature type="domain" description="Kinesin motor" evidence="10">
    <location>
        <begin position="178"/>
        <end position="523"/>
    </location>
</feature>
<dbReference type="InterPro" id="IPR036961">
    <property type="entry name" value="Kinesin_motor_dom_sf"/>
</dbReference>
<feature type="binding site" evidence="7">
    <location>
        <begin position="259"/>
        <end position="266"/>
    </location>
    <ligand>
        <name>ATP</name>
        <dbReference type="ChEBI" id="CHEBI:30616"/>
    </ligand>
</feature>
<dbReference type="Pfam" id="PF00225">
    <property type="entry name" value="Kinesin"/>
    <property type="match status" value="1"/>
</dbReference>
<dbReference type="Gene3D" id="3.40.850.10">
    <property type="entry name" value="Kinesin motor domain"/>
    <property type="match status" value="1"/>
</dbReference>
<gene>
    <name evidence="11" type="ORF">TAV2_LOCUS9773</name>
</gene>
<feature type="coiled-coil region" evidence="8">
    <location>
        <begin position="1596"/>
        <end position="1687"/>
    </location>
</feature>
<evidence type="ECO:0000256" key="6">
    <source>
        <dbReference type="ARBA" id="ARBA00034488"/>
    </source>
</evidence>
<dbReference type="InterPro" id="IPR001752">
    <property type="entry name" value="Kinesin_motor_dom"/>
</dbReference>
<feature type="region of interest" description="Disordered" evidence="9">
    <location>
        <begin position="78"/>
        <end position="120"/>
    </location>
</feature>
<sequence length="2136" mass="241803">MPRNVPRIEMPESEENEFASSSLFSPSRAPLNSIPDPGQLQKTNHHLSDLDLVQKLEGTRTQQNRALGTEKRFEVFEGRAGNASGTHDSNPKIVGRSVKSRSEPNSAQSTPTRNGARVSLGGGCVTGARVVQSFGGRGGTSSFSRIPRGISMADSVNFAETTPHFELNEDHSFWKEHNVQVLIRLRPLSTMEKATQGYGKCLKQESPQTLVWLGHPETRFTFDHVASETISQEKLFRVAGLPMVENCLSGYNSCVFAYGQTGSGKTYTMMGEISEAEGSLGEDCGVTARIFEYLFSRIKMEEEGRRDEKLKFSCKCSFLEIYNEQITDLLEPSSTNLQLREDLGKGVYVENLVEHNVRTVDDVLMLLLQARHSYLNIGTANRKIAATRMNSESSRSHSVFTCTIESLWERDSLTHSRFARLNLVDLAGSERQKSSGAEGDRLKEAANINKSLSTLGLVIMSLVDLAHGKHRHVPYRDSRLTFLLQDSLGGNSKTMIIANVSPSLCSTNETLSTLKFAQRAKLIQNNAKVNEDASGDVTALQQEIRKLKAQLSSLMKNHNSCGVLSDCTTSLEESRYSGTCEVAGETKQDKCHCQEHNSLRKKVKTMKDLLNSALRREKIAEIALQKSQAEIERVDSLVRDMEEDAKCIKTMLNLREEKVGEMEFSTTGSFMTKECLIEENKSLKGKMKLLRESIDKNPELTRSALENTKLREQLQRYQKFYERGEREALLAEVTELRDQLLDVLEEKDESFPKHAMKDSEVEKEFEDCRSMNSSLIRELDEIQAGLGRYLKFDQTHSDFDASSSSGAETNQAHKHSMAKTMSTISETKEKAAFSESKNRSNINGESGNPEGNKVWLQDVLEENDNTYAVPRIKGHDMELSGMVNNTNAVMKTDEGIDQSILQFKLGKVLKDLEEARTLNYQYEKEHESQLSEQQDIEVVREQVETETARTILELQEEVIALQSDFQRRICNLTEENQSMKDTITAREAEIRALNQDWEKATLELTNFIVDGSKSIKDASTQIESIICSFPHVNAWIGDYVEKAAKDCIRKEETILLLQKSLEDARILLAEMDLKLNSLKGATIALNEFRLDDNAATSEETFHVNTELDRRSNEIDKRENDLKAKQYSVLEAERRDEAAFAVTKWLSDSRNQQRMLEKTEDQPVKESGTSSSIFASPSAEGNAAINLSKDGILSEATYPKGGELSTSSSDFSNCRWQHDGESTEKGLGVSGSLSDAQEIHNKTTSASIAKNGSIHCLYCGERRQSGEGPLTITMSRAETDCKCSNPRMDPVRSFFDRFEAVNATMKEADLTLSELVKANEKSKYVTGMWRQTHEELTVKEKNLTDDLEQVKSTLSATEKENQILLKQTQSTLVDMGDTVSLLEECLVEMKRGVGETLEAFFSDLLLARKELLDLISNSRLSVEQIASENMEREFTMYATYQCHIGKLIDQILDQRKQVVTPHFAGKENQQSMEINAIGYSAEDQVTRKLNRVKRADVVTGLEKEDVVQSHESLLYENIYLKKELERKEASFEGLLFDFRLLQESASNKRDIKDEMDELFEALCKVQQELELKASQVQDLFVHNENLENCSIDLKTALFTSKADLEQAKERIQILAEQNDELSVLVRDLCMEKVTAEEGLEEQKDLVKRLENEILHLTTTGEKQFLSAVKSTEENLKKTSEEKDQLVEEICSLNDKLELAYALADEKEAIAAEARQESEASKIYAEQKEEEVKILEISVEELESTVNILERRVYDMDEEVKRHRTTQDSLETELQALRQRLFRFENFTGTVVTANEGTEEYESQIFRSTELQDAHRQIQVLQKEVAEQTKEIKQLKEYISEILLHSEAQSSAYQEKYKTLEVMIRDFKLEDSSSSAVETISHKTEKSSIRSRGSSSPFRCIVGLVQQMKLEKDQELTTERVRVEELESLLAAKQKEVCTLNTRIAAADSMTHDVIRDLLGVKMDITSYAELIDQHQVQRVVEEAKQHAEEIMSKDQEIINLKRHIDALVKERESCMSELNKKDTDVLATQISLDQLQERIQLLSMQNEMLKNDKSNLLRRLAELERTVRDARASNQHVPQTKKDTVSFKLADTDYTKRLENAQKLLSHANNELAKYRKTSNNIPSTRTQGQSSGTRYR</sequence>
<evidence type="ECO:0000313" key="12">
    <source>
        <dbReference type="Proteomes" id="UP000836841"/>
    </source>
</evidence>
<name>A0AAU9S2T9_THLAR</name>
<dbReference type="InterPro" id="IPR044986">
    <property type="entry name" value="KIF15/KIN-12"/>
</dbReference>
<feature type="coiled-coil region" evidence="8">
    <location>
        <begin position="673"/>
        <end position="746"/>
    </location>
</feature>
<dbReference type="SMART" id="SM00129">
    <property type="entry name" value="KISc"/>
    <property type="match status" value="1"/>
</dbReference>
<feature type="compositionally biased region" description="Polar residues" evidence="9">
    <location>
        <begin position="800"/>
        <end position="810"/>
    </location>
</feature>
<dbReference type="InterPro" id="IPR027417">
    <property type="entry name" value="P-loop_NTPase"/>
</dbReference>
<feature type="region of interest" description="Disordered" evidence="9">
    <location>
        <begin position="799"/>
        <end position="852"/>
    </location>
</feature>
<dbReference type="PRINTS" id="PR00380">
    <property type="entry name" value="KINESINHEAVY"/>
</dbReference>
<dbReference type="FunFam" id="3.40.850.10:FF:000033">
    <property type="entry name" value="Kinesin-like protein KIN-12E"/>
    <property type="match status" value="1"/>
</dbReference>
<evidence type="ECO:0000256" key="4">
    <source>
        <dbReference type="ARBA" id="ARBA00023054"/>
    </source>
</evidence>
<keyword evidence="1" id="KW-0493">Microtubule</keyword>
<feature type="region of interest" description="Disordered" evidence="9">
    <location>
        <begin position="2114"/>
        <end position="2136"/>
    </location>
</feature>
<evidence type="ECO:0000313" key="11">
    <source>
        <dbReference type="EMBL" id="CAH2053477.1"/>
    </source>
</evidence>
<dbReference type="PROSITE" id="PS50067">
    <property type="entry name" value="KINESIN_MOTOR_2"/>
    <property type="match status" value="1"/>
</dbReference>
<feature type="compositionally biased region" description="Polar residues" evidence="9">
    <location>
        <begin position="103"/>
        <end position="113"/>
    </location>
</feature>